<evidence type="ECO:0000313" key="8">
    <source>
        <dbReference type="Proteomes" id="UP000276984"/>
    </source>
</evidence>
<evidence type="ECO:0000259" key="6">
    <source>
        <dbReference type="PROSITE" id="PS51063"/>
    </source>
</evidence>
<dbReference type="CDD" id="cd00092">
    <property type="entry name" value="HTH_CRP"/>
    <property type="match status" value="1"/>
</dbReference>
<evidence type="ECO:0000259" key="5">
    <source>
        <dbReference type="PROSITE" id="PS50042"/>
    </source>
</evidence>
<dbReference type="Gene3D" id="2.60.120.10">
    <property type="entry name" value="Jelly Rolls"/>
    <property type="match status" value="1"/>
</dbReference>
<dbReference type="SMART" id="SM00419">
    <property type="entry name" value="HTH_CRP"/>
    <property type="match status" value="1"/>
</dbReference>
<reference evidence="7 8" key="1">
    <citation type="submission" date="2018-10" db="EMBL/GenBank/DDBJ databases">
        <title>Complete genome sequence of Brevundimonas naejangsanensis BRV3.</title>
        <authorList>
            <person name="Berrios L."/>
            <person name="Ely B."/>
        </authorList>
    </citation>
    <scope>NUCLEOTIDE SEQUENCE [LARGE SCALE GENOMIC DNA]</scope>
    <source>
        <strain evidence="7 8">BRV3</strain>
    </source>
</reference>
<dbReference type="InterPro" id="IPR018490">
    <property type="entry name" value="cNMP-bd_dom_sf"/>
</dbReference>
<dbReference type="AlphaFoldDB" id="A0A494RLZ8"/>
<evidence type="ECO:0000256" key="4">
    <source>
        <dbReference type="SAM" id="MobiDB-lite"/>
    </source>
</evidence>
<feature type="region of interest" description="Disordered" evidence="4">
    <location>
        <begin position="227"/>
        <end position="264"/>
    </location>
</feature>
<gene>
    <name evidence="7" type="ORF">D8I30_12740</name>
</gene>
<accession>A0A494RLZ8</accession>
<keyword evidence="2" id="KW-0238">DNA-binding</keyword>
<dbReference type="CDD" id="cd00038">
    <property type="entry name" value="CAP_ED"/>
    <property type="match status" value="1"/>
</dbReference>
<organism evidence="7 8">
    <name type="scientific">Brevundimonas naejangsanensis</name>
    <dbReference type="NCBI Taxonomy" id="588932"/>
    <lineage>
        <taxon>Bacteria</taxon>
        <taxon>Pseudomonadati</taxon>
        <taxon>Pseudomonadota</taxon>
        <taxon>Alphaproteobacteria</taxon>
        <taxon>Caulobacterales</taxon>
        <taxon>Caulobacteraceae</taxon>
        <taxon>Brevundimonas</taxon>
    </lineage>
</organism>
<dbReference type="PROSITE" id="PS00042">
    <property type="entry name" value="HTH_CRP_1"/>
    <property type="match status" value="1"/>
</dbReference>
<dbReference type="InterPro" id="IPR014710">
    <property type="entry name" value="RmlC-like_jellyroll"/>
</dbReference>
<dbReference type="PANTHER" id="PTHR24567:SF75">
    <property type="entry name" value="FUMARATE AND NITRATE REDUCTION REGULATORY PROTEIN"/>
    <property type="match status" value="1"/>
</dbReference>
<dbReference type="PRINTS" id="PR00034">
    <property type="entry name" value="HTHCRP"/>
</dbReference>
<proteinExistence type="predicted"/>
<name>A0A494RLZ8_9CAUL</name>
<dbReference type="SUPFAM" id="SSF46785">
    <property type="entry name" value="Winged helix' DNA-binding domain"/>
    <property type="match status" value="1"/>
</dbReference>
<dbReference type="SUPFAM" id="SSF51206">
    <property type="entry name" value="cAMP-binding domain-like"/>
    <property type="match status" value="1"/>
</dbReference>
<keyword evidence="8" id="KW-1185">Reference proteome</keyword>
<dbReference type="InterPro" id="IPR000595">
    <property type="entry name" value="cNMP-bd_dom"/>
</dbReference>
<dbReference type="InterPro" id="IPR050397">
    <property type="entry name" value="Env_Response_Regulators"/>
</dbReference>
<dbReference type="InterPro" id="IPR018335">
    <property type="entry name" value="Tscrpt_reg_HTH_Crp-type_CS"/>
</dbReference>
<evidence type="ECO:0000313" key="7">
    <source>
        <dbReference type="EMBL" id="AYG95943.1"/>
    </source>
</evidence>
<dbReference type="GO" id="GO:0003700">
    <property type="term" value="F:DNA-binding transcription factor activity"/>
    <property type="evidence" value="ECO:0007669"/>
    <property type="project" value="InterPro"/>
</dbReference>
<evidence type="ECO:0000256" key="1">
    <source>
        <dbReference type="ARBA" id="ARBA00023015"/>
    </source>
</evidence>
<protein>
    <submittedName>
        <fullName evidence="7">Crp/Fnr family transcriptional regulator</fullName>
    </submittedName>
</protein>
<dbReference type="Pfam" id="PF13545">
    <property type="entry name" value="HTH_Crp_2"/>
    <property type="match status" value="1"/>
</dbReference>
<evidence type="ECO:0000256" key="3">
    <source>
        <dbReference type="ARBA" id="ARBA00023163"/>
    </source>
</evidence>
<dbReference type="PROSITE" id="PS51063">
    <property type="entry name" value="HTH_CRP_2"/>
    <property type="match status" value="1"/>
</dbReference>
<dbReference type="OrthoDB" id="7584044at2"/>
<sequence>MGRRPSQRTLLTVSSPLPVPAWSAARPPPRSSGATRAILALAPGQAIYAQGDPARALYAVVSGAVRTVRHSKDGRRQVGAFYFPGDRFGLAVGEEHGFTAEAMCTTQVTTMERSTTGDDEAAETALCELARAHDHLAMLGRRSAEEKVASFLIEMARRGASDLTTLPMSRQDMADYLGLALETVSRALSRFKDQGLVAFASSRDFHIIRGVALARLAETWRPAMWRYPSSGKSSDEPQPQIPPSAGPSPDSYNALTVVKPPPST</sequence>
<dbReference type="GO" id="GO:0005829">
    <property type="term" value="C:cytosol"/>
    <property type="evidence" value="ECO:0007669"/>
    <property type="project" value="TreeGrafter"/>
</dbReference>
<dbReference type="InterPro" id="IPR012318">
    <property type="entry name" value="HTH_CRP"/>
</dbReference>
<dbReference type="RefSeq" id="WP_121483076.1">
    <property type="nucleotide sequence ID" value="NZ_CP032707.1"/>
</dbReference>
<dbReference type="EMBL" id="CP032707">
    <property type="protein sequence ID" value="AYG95943.1"/>
    <property type="molecule type" value="Genomic_DNA"/>
</dbReference>
<feature type="domain" description="HTH crp-type" evidence="6">
    <location>
        <begin position="142"/>
        <end position="212"/>
    </location>
</feature>
<dbReference type="InterPro" id="IPR036390">
    <property type="entry name" value="WH_DNA-bd_sf"/>
</dbReference>
<dbReference type="Pfam" id="PF00027">
    <property type="entry name" value="cNMP_binding"/>
    <property type="match status" value="1"/>
</dbReference>
<keyword evidence="3" id="KW-0804">Transcription</keyword>
<dbReference type="SMART" id="SM00100">
    <property type="entry name" value="cNMP"/>
    <property type="match status" value="1"/>
</dbReference>
<keyword evidence="1" id="KW-0805">Transcription regulation</keyword>
<dbReference type="PROSITE" id="PS50042">
    <property type="entry name" value="CNMP_BINDING_3"/>
    <property type="match status" value="1"/>
</dbReference>
<dbReference type="GO" id="GO:0003677">
    <property type="term" value="F:DNA binding"/>
    <property type="evidence" value="ECO:0007669"/>
    <property type="project" value="UniProtKB-KW"/>
</dbReference>
<dbReference type="Proteomes" id="UP000276984">
    <property type="component" value="Chromosome"/>
</dbReference>
<evidence type="ECO:0000256" key="2">
    <source>
        <dbReference type="ARBA" id="ARBA00023125"/>
    </source>
</evidence>
<dbReference type="Gene3D" id="1.10.10.10">
    <property type="entry name" value="Winged helix-like DNA-binding domain superfamily/Winged helix DNA-binding domain"/>
    <property type="match status" value="1"/>
</dbReference>
<feature type="domain" description="Cyclic nucleotide-binding" evidence="5">
    <location>
        <begin position="41"/>
        <end position="89"/>
    </location>
</feature>
<dbReference type="InterPro" id="IPR036388">
    <property type="entry name" value="WH-like_DNA-bd_sf"/>
</dbReference>
<dbReference type="PANTHER" id="PTHR24567">
    <property type="entry name" value="CRP FAMILY TRANSCRIPTIONAL REGULATORY PROTEIN"/>
    <property type="match status" value="1"/>
</dbReference>